<name>A0A1Z5I9X8_9LACO</name>
<dbReference type="RefSeq" id="WP_089108440.1">
    <property type="nucleotide sequence ID" value="NZ_BCMF01000003.1"/>
</dbReference>
<gene>
    <name evidence="2" type="ORF">IWT30_00575</name>
</gene>
<dbReference type="Pfam" id="PF08818">
    <property type="entry name" value="DUF1801"/>
    <property type="match status" value="1"/>
</dbReference>
<accession>A0A1Z5I9X8</accession>
<feature type="domain" description="YdhG-like" evidence="1">
    <location>
        <begin position="16"/>
        <end position="105"/>
    </location>
</feature>
<proteinExistence type="predicted"/>
<dbReference type="AlphaFoldDB" id="A0A1Z5I9X8"/>
<dbReference type="InterPro" id="IPR014922">
    <property type="entry name" value="YdhG-like"/>
</dbReference>
<keyword evidence="3" id="KW-1185">Reference proteome</keyword>
<evidence type="ECO:0000259" key="1">
    <source>
        <dbReference type="Pfam" id="PF08818"/>
    </source>
</evidence>
<dbReference type="Gene3D" id="3.90.1150.200">
    <property type="match status" value="1"/>
</dbReference>
<protein>
    <recommendedName>
        <fullName evidence="1">YdhG-like domain-containing protein</fullName>
    </recommendedName>
</protein>
<reference evidence="2 3" key="1">
    <citation type="submission" date="2015-11" db="EMBL/GenBank/DDBJ databases">
        <title>Draft genome sequences of new species of the genus Lactobacillus isolated from orchardgrass silage.</title>
        <authorList>
            <person name="Tohno M."/>
            <person name="Tanizawa Y."/>
            <person name="Arita M."/>
        </authorList>
    </citation>
    <scope>NUCLEOTIDE SEQUENCE [LARGE SCALE GENOMIC DNA]</scope>
    <source>
        <strain evidence="2 3">IWT30</strain>
    </source>
</reference>
<dbReference type="Proteomes" id="UP000198374">
    <property type="component" value="Unassembled WGS sequence"/>
</dbReference>
<comment type="caution">
    <text evidence="2">The sequence shown here is derived from an EMBL/GenBank/DDBJ whole genome shotgun (WGS) entry which is preliminary data.</text>
</comment>
<dbReference type="EMBL" id="BCMF01000003">
    <property type="protein sequence ID" value="GAW98616.1"/>
    <property type="molecule type" value="Genomic_DNA"/>
</dbReference>
<evidence type="ECO:0000313" key="2">
    <source>
        <dbReference type="EMBL" id="GAW98616.1"/>
    </source>
</evidence>
<sequence length="113" mass="13158">MNVITAYIAEQPQEVQGQLTKLYRLLKQTLPEAEERISYRMPTFYENKPIIYFGANKHHIGIYPTSEGIAFFADKLAGYETTKGSWHLPYDEPLPDQLIMMMAKHRLAVVQRR</sequence>
<organism evidence="2 3">
    <name type="scientific">Secundilactobacillus mixtipabuli</name>
    <dbReference type="NCBI Taxonomy" id="1435342"/>
    <lineage>
        <taxon>Bacteria</taxon>
        <taxon>Bacillati</taxon>
        <taxon>Bacillota</taxon>
        <taxon>Bacilli</taxon>
        <taxon>Lactobacillales</taxon>
        <taxon>Lactobacillaceae</taxon>
        <taxon>Secundilactobacillus</taxon>
    </lineage>
</organism>
<evidence type="ECO:0000313" key="3">
    <source>
        <dbReference type="Proteomes" id="UP000198374"/>
    </source>
</evidence>
<dbReference type="OrthoDB" id="115213at2"/>
<dbReference type="SUPFAM" id="SSF159888">
    <property type="entry name" value="YdhG-like"/>
    <property type="match status" value="1"/>
</dbReference>